<comment type="caution">
    <text evidence="1">The sequence shown here is derived from an EMBL/GenBank/DDBJ whole genome shotgun (WGS) entry which is preliminary data.</text>
</comment>
<keyword evidence="2" id="KW-1185">Reference proteome</keyword>
<dbReference type="Proteomes" id="UP001143910">
    <property type="component" value="Unassembled WGS sequence"/>
</dbReference>
<proteinExistence type="predicted"/>
<name>A0ACC1N5J0_9HYPO</name>
<evidence type="ECO:0000313" key="1">
    <source>
        <dbReference type="EMBL" id="KAJ2974550.1"/>
    </source>
</evidence>
<gene>
    <name evidence="1" type="ORF">NQ176_g5998</name>
</gene>
<reference evidence="1" key="1">
    <citation type="submission" date="2022-08" db="EMBL/GenBank/DDBJ databases">
        <title>Genome Sequence of Lecanicillium fungicola.</title>
        <authorList>
            <person name="Buettner E."/>
        </authorList>
    </citation>
    <scope>NUCLEOTIDE SEQUENCE</scope>
    <source>
        <strain evidence="1">Babe33</strain>
    </source>
</reference>
<evidence type="ECO:0000313" key="2">
    <source>
        <dbReference type="Proteomes" id="UP001143910"/>
    </source>
</evidence>
<accession>A0ACC1N5J0</accession>
<organism evidence="1 2">
    <name type="scientific">Zarea fungicola</name>
    <dbReference type="NCBI Taxonomy" id="93591"/>
    <lineage>
        <taxon>Eukaryota</taxon>
        <taxon>Fungi</taxon>
        <taxon>Dikarya</taxon>
        <taxon>Ascomycota</taxon>
        <taxon>Pezizomycotina</taxon>
        <taxon>Sordariomycetes</taxon>
        <taxon>Hypocreomycetidae</taxon>
        <taxon>Hypocreales</taxon>
        <taxon>Cordycipitaceae</taxon>
        <taxon>Zarea</taxon>
    </lineage>
</organism>
<protein>
    <submittedName>
        <fullName evidence="1">Uncharacterized protein</fullName>
    </submittedName>
</protein>
<dbReference type="EMBL" id="JANJQO010000816">
    <property type="protein sequence ID" value="KAJ2974550.1"/>
    <property type="molecule type" value="Genomic_DNA"/>
</dbReference>
<sequence length="218" mass="22913">MSPTLAVRPLHPPAFETIPELSPVLDYSSSSSSVGASRTNNYLGSSFNSNDAQLSSLHPQQVEYTPLGRVIPKRPSTAPSGSTSLGAAPATTVHRPQLPPLNTTAVVLPQPIATYPMYPGLQTTPSNTTSTMMSTSSSTGTLAERRKMPDPKPLNRPRKISATGYARESSSPAQNASSATQQQEQVSHSGAVPVTSSCIIADNTQNSSRKAKTQPAAQ</sequence>